<organism evidence="2 3">
    <name type="scientific">Glycomyces tritici</name>
    <dbReference type="NCBI Taxonomy" id="2665176"/>
    <lineage>
        <taxon>Bacteria</taxon>
        <taxon>Bacillati</taxon>
        <taxon>Actinomycetota</taxon>
        <taxon>Actinomycetes</taxon>
        <taxon>Glycomycetales</taxon>
        <taxon>Glycomycetaceae</taxon>
        <taxon>Glycomyces</taxon>
    </lineage>
</organism>
<keyword evidence="1" id="KW-0812">Transmembrane</keyword>
<comment type="caution">
    <text evidence="2">The sequence shown here is derived from an EMBL/GenBank/DDBJ whole genome shotgun (WGS) entry which is preliminary data.</text>
</comment>
<dbReference type="RefSeq" id="WP_289959267.1">
    <property type="nucleotide sequence ID" value="NZ_JAUEMJ010000009.1"/>
</dbReference>
<evidence type="ECO:0000313" key="2">
    <source>
        <dbReference type="EMBL" id="MDN3242603.1"/>
    </source>
</evidence>
<keyword evidence="3" id="KW-1185">Reference proteome</keyword>
<evidence type="ECO:0000256" key="1">
    <source>
        <dbReference type="SAM" id="Phobius"/>
    </source>
</evidence>
<dbReference type="EMBL" id="JAUEMJ010000009">
    <property type="protein sequence ID" value="MDN3242603.1"/>
    <property type="molecule type" value="Genomic_DNA"/>
</dbReference>
<gene>
    <name evidence="2" type="ORF">QWI33_22970</name>
</gene>
<keyword evidence="1" id="KW-1133">Transmembrane helix</keyword>
<evidence type="ECO:0000313" key="3">
    <source>
        <dbReference type="Proteomes" id="UP001171902"/>
    </source>
</evidence>
<accession>A0ABT7YVE4</accession>
<reference evidence="2" key="1">
    <citation type="submission" date="2023-06" db="EMBL/GenBank/DDBJ databases">
        <title>Gycomyces niveus sp.nov., a novel actinomycete isolated from soil in Shouguang.</title>
        <authorList>
            <person name="Yang X."/>
            <person name="Zhao J."/>
        </authorList>
    </citation>
    <scope>NUCLEOTIDE SEQUENCE</scope>
    <source>
        <strain evidence="2">NEAU C2</strain>
    </source>
</reference>
<dbReference type="Proteomes" id="UP001171902">
    <property type="component" value="Unassembled WGS sequence"/>
</dbReference>
<protein>
    <submittedName>
        <fullName evidence="2">Uncharacterized protein</fullName>
    </submittedName>
</protein>
<name>A0ABT7YVE4_9ACTN</name>
<feature type="transmembrane region" description="Helical" evidence="1">
    <location>
        <begin position="12"/>
        <end position="32"/>
    </location>
</feature>
<proteinExistence type="predicted"/>
<keyword evidence="1" id="KW-0472">Membrane</keyword>
<sequence>MAEQIFDAFPGWVEAVTTIAQVLLVVGAVAVVRPPCRPGVREALERH</sequence>